<dbReference type="EMBL" id="FTOF01000012">
    <property type="protein sequence ID" value="SIS54484.1"/>
    <property type="molecule type" value="Genomic_DNA"/>
</dbReference>
<protein>
    <recommendedName>
        <fullName evidence="9">Transglycosylase-like domain-containing protein</fullName>
    </recommendedName>
</protein>
<dbReference type="InterPro" id="IPR023346">
    <property type="entry name" value="Lysozyme-like_dom_sf"/>
</dbReference>
<dbReference type="CDD" id="cd13925">
    <property type="entry name" value="RPF"/>
    <property type="match status" value="1"/>
</dbReference>
<evidence type="ECO:0000259" key="6">
    <source>
        <dbReference type="Pfam" id="PF11574"/>
    </source>
</evidence>
<dbReference type="Gene3D" id="1.10.530.10">
    <property type="match status" value="1"/>
</dbReference>
<keyword evidence="4" id="KW-0732">Signal</keyword>
<dbReference type="OrthoDB" id="1404170at2"/>
<name>A0A1N7JZ64_9CORY</name>
<dbReference type="AlphaFoldDB" id="A0A1N7JZ64"/>
<dbReference type="InterPro" id="IPR021630">
    <property type="entry name" value="Rpf1_C"/>
</dbReference>
<evidence type="ECO:0000259" key="5">
    <source>
        <dbReference type="Pfam" id="PF06737"/>
    </source>
</evidence>
<accession>A0A1N7JZ64</accession>
<evidence type="ECO:0000313" key="7">
    <source>
        <dbReference type="EMBL" id="SIS54484.1"/>
    </source>
</evidence>
<dbReference type="GO" id="GO:0016787">
    <property type="term" value="F:hydrolase activity"/>
    <property type="evidence" value="ECO:0007669"/>
    <property type="project" value="UniProtKB-KW"/>
</dbReference>
<organism evidence="7 8">
    <name type="scientific">Corynebacterium appendicis CIP 107643</name>
    <dbReference type="NCBI Taxonomy" id="1161099"/>
    <lineage>
        <taxon>Bacteria</taxon>
        <taxon>Bacillati</taxon>
        <taxon>Actinomycetota</taxon>
        <taxon>Actinomycetes</taxon>
        <taxon>Mycobacteriales</taxon>
        <taxon>Corynebacteriaceae</taxon>
        <taxon>Corynebacterium</taxon>
    </lineage>
</organism>
<dbReference type="Pfam" id="PF06737">
    <property type="entry name" value="Transglycosylas"/>
    <property type="match status" value="1"/>
</dbReference>
<evidence type="ECO:0000256" key="1">
    <source>
        <dbReference type="ARBA" id="ARBA00010830"/>
    </source>
</evidence>
<dbReference type="InterPro" id="IPR010618">
    <property type="entry name" value="RPF"/>
</dbReference>
<evidence type="ECO:0000313" key="8">
    <source>
        <dbReference type="Proteomes" id="UP000186292"/>
    </source>
</evidence>
<feature type="compositionally biased region" description="Low complexity" evidence="3">
    <location>
        <begin position="130"/>
        <end position="139"/>
    </location>
</feature>
<evidence type="ECO:0000256" key="4">
    <source>
        <dbReference type="SAM" id="SignalP"/>
    </source>
</evidence>
<feature type="domain" description="Resuscitation-promoting factor core lysozyme-like" evidence="5">
    <location>
        <begin position="35"/>
        <end position="111"/>
    </location>
</feature>
<keyword evidence="2" id="KW-0378">Hydrolase</keyword>
<sequence>MGRHSKQNRNLSTKVAAGATAALATTALISPIASAAPDSDWDRLAQCEAGGNWHINTGNGYYGGLQFNAGTWRAYGGNEFAPLPHQATREQQIAVAERTLAGQGWGAWPACSARLGLNSAPTPRNVSANKPKPAAAPKPAAKKSTELEVDAVYSSITRELNNRGIAVPASVTATYKANRNDYNAFYVANKPLVDAVLAGDTQAIASAIQSNVNDYVSDLKTQYIGG</sequence>
<dbReference type="STRING" id="1161099.SAMN05444817_11249"/>
<evidence type="ECO:0000256" key="2">
    <source>
        <dbReference type="ARBA" id="ARBA00022801"/>
    </source>
</evidence>
<dbReference type="SUPFAM" id="SSF53955">
    <property type="entry name" value="Lysozyme-like"/>
    <property type="match status" value="1"/>
</dbReference>
<feature type="chain" id="PRO_5012410644" description="Transglycosylase-like domain-containing protein" evidence="4">
    <location>
        <begin position="36"/>
        <end position="226"/>
    </location>
</feature>
<feature type="signal peptide" evidence="4">
    <location>
        <begin position="1"/>
        <end position="35"/>
    </location>
</feature>
<gene>
    <name evidence="7" type="ORF">SAMN05444817_11249</name>
</gene>
<dbReference type="Proteomes" id="UP000186292">
    <property type="component" value="Unassembled WGS sequence"/>
</dbReference>
<evidence type="ECO:0008006" key="9">
    <source>
        <dbReference type="Google" id="ProtNLM"/>
    </source>
</evidence>
<dbReference type="Pfam" id="PF11574">
    <property type="entry name" value="Rpf1_C"/>
    <property type="match status" value="1"/>
</dbReference>
<dbReference type="RefSeq" id="WP_076599759.1">
    <property type="nucleotide sequence ID" value="NZ_CP046976.1"/>
</dbReference>
<feature type="domain" description="Resuscitation-promoting factor Rpf1 C-terminal" evidence="6">
    <location>
        <begin position="116"/>
        <end position="195"/>
    </location>
</feature>
<evidence type="ECO:0000256" key="3">
    <source>
        <dbReference type="SAM" id="MobiDB-lite"/>
    </source>
</evidence>
<dbReference type="Gene3D" id="1.10.1200.100">
    <property type="entry name" value="conserved protein domain from corynebacterium diphtheriae"/>
    <property type="match status" value="1"/>
</dbReference>
<dbReference type="InterPro" id="IPR044905">
    <property type="entry name" value="Rpf1_C_sf"/>
</dbReference>
<reference evidence="8" key="1">
    <citation type="submission" date="2017-01" db="EMBL/GenBank/DDBJ databases">
        <authorList>
            <person name="Varghese N."/>
            <person name="Submissions S."/>
        </authorList>
    </citation>
    <scope>NUCLEOTIDE SEQUENCE [LARGE SCALE GENOMIC DNA]</scope>
    <source>
        <strain evidence="8">DSM 44531</strain>
    </source>
</reference>
<comment type="similarity">
    <text evidence="1">Belongs to the transglycosylase family. Rpf subfamily.</text>
</comment>
<feature type="region of interest" description="Disordered" evidence="3">
    <location>
        <begin position="121"/>
        <end position="142"/>
    </location>
</feature>
<keyword evidence="8" id="KW-1185">Reference proteome</keyword>
<proteinExistence type="inferred from homology"/>